<evidence type="ECO:0000313" key="2">
    <source>
        <dbReference type="EMBL" id="KAL0381016.1"/>
    </source>
</evidence>
<accession>A0AAW2RND5</accession>
<protein>
    <submittedName>
        <fullName evidence="2">Uncharacterized protein</fullName>
    </submittedName>
</protein>
<evidence type="ECO:0000256" key="1">
    <source>
        <dbReference type="SAM" id="MobiDB-lite"/>
    </source>
</evidence>
<dbReference type="EMBL" id="JACGWK010000001">
    <property type="protein sequence ID" value="KAL0381016.1"/>
    <property type="molecule type" value="Genomic_DNA"/>
</dbReference>
<reference evidence="2" key="2">
    <citation type="journal article" date="2024" name="Plant">
        <title>Genomic evolution and insights into agronomic trait innovations of Sesamum species.</title>
        <authorList>
            <person name="Miao H."/>
            <person name="Wang L."/>
            <person name="Qu L."/>
            <person name="Liu H."/>
            <person name="Sun Y."/>
            <person name="Le M."/>
            <person name="Wang Q."/>
            <person name="Wei S."/>
            <person name="Zheng Y."/>
            <person name="Lin W."/>
            <person name="Duan Y."/>
            <person name="Cao H."/>
            <person name="Xiong S."/>
            <person name="Wang X."/>
            <person name="Wei L."/>
            <person name="Li C."/>
            <person name="Ma Q."/>
            <person name="Ju M."/>
            <person name="Zhao R."/>
            <person name="Li G."/>
            <person name="Mu C."/>
            <person name="Tian Q."/>
            <person name="Mei H."/>
            <person name="Zhang T."/>
            <person name="Gao T."/>
            <person name="Zhang H."/>
        </authorList>
    </citation>
    <scope>NUCLEOTIDE SEQUENCE</scope>
    <source>
        <strain evidence="2">G01</strain>
    </source>
</reference>
<gene>
    <name evidence="2" type="ORF">Sangu_0165900</name>
</gene>
<reference evidence="2" key="1">
    <citation type="submission" date="2020-06" db="EMBL/GenBank/DDBJ databases">
        <authorList>
            <person name="Li T."/>
            <person name="Hu X."/>
            <person name="Zhang T."/>
            <person name="Song X."/>
            <person name="Zhang H."/>
            <person name="Dai N."/>
            <person name="Sheng W."/>
            <person name="Hou X."/>
            <person name="Wei L."/>
        </authorList>
    </citation>
    <scope>NUCLEOTIDE SEQUENCE</scope>
    <source>
        <strain evidence="2">G01</strain>
        <tissue evidence="2">Leaf</tissue>
    </source>
</reference>
<comment type="caution">
    <text evidence="2">The sequence shown here is derived from an EMBL/GenBank/DDBJ whole genome shotgun (WGS) entry which is preliminary data.</text>
</comment>
<dbReference type="AlphaFoldDB" id="A0AAW2RND5"/>
<feature type="region of interest" description="Disordered" evidence="1">
    <location>
        <begin position="30"/>
        <end position="51"/>
    </location>
</feature>
<sequence>MADQGGINIRWEAMEARVRRLEELIGFFHTGNGRKPEDEGEGGVAGDRSERAGVCFRRDQLSDRRRGL</sequence>
<proteinExistence type="predicted"/>
<name>A0AAW2RND5_9LAMI</name>
<organism evidence="2">
    <name type="scientific">Sesamum angustifolium</name>
    <dbReference type="NCBI Taxonomy" id="2727405"/>
    <lineage>
        <taxon>Eukaryota</taxon>
        <taxon>Viridiplantae</taxon>
        <taxon>Streptophyta</taxon>
        <taxon>Embryophyta</taxon>
        <taxon>Tracheophyta</taxon>
        <taxon>Spermatophyta</taxon>
        <taxon>Magnoliopsida</taxon>
        <taxon>eudicotyledons</taxon>
        <taxon>Gunneridae</taxon>
        <taxon>Pentapetalae</taxon>
        <taxon>asterids</taxon>
        <taxon>lamiids</taxon>
        <taxon>Lamiales</taxon>
        <taxon>Pedaliaceae</taxon>
        <taxon>Sesamum</taxon>
    </lineage>
</organism>